<dbReference type="EMBL" id="CP018632">
    <property type="protein sequence ID" value="ASJ73714.1"/>
    <property type="molecule type" value="Genomic_DNA"/>
</dbReference>
<evidence type="ECO:0000313" key="3">
    <source>
        <dbReference type="Proteomes" id="UP000250079"/>
    </source>
</evidence>
<accession>A0A2Z2P240</accession>
<evidence type="ECO:0000256" key="1">
    <source>
        <dbReference type="SAM" id="Phobius"/>
    </source>
</evidence>
<gene>
    <name evidence="2" type="ORF">IMCC3135_18175</name>
</gene>
<dbReference type="RefSeq" id="WP_157736082.1">
    <property type="nucleotide sequence ID" value="NZ_CP018632.1"/>
</dbReference>
<keyword evidence="1" id="KW-0472">Membrane</keyword>
<dbReference type="AlphaFoldDB" id="A0A2Z2P240"/>
<keyword evidence="1" id="KW-1133">Transmembrane helix</keyword>
<keyword evidence="1" id="KW-0812">Transmembrane</keyword>
<organism evidence="2 3">
    <name type="scientific">Granulosicoccus antarcticus IMCC3135</name>
    <dbReference type="NCBI Taxonomy" id="1192854"/>
    <lineage>
        <taxon>Bacteria</taxon>
        <taxon>Pseudomonadati</taxon>
        <taxon>Pseudomonadota</taxon>
        <taxon>Gammaproteobacteria</taxon>
        <taxon>Chromatiales</taxon>
        <taxon>Granulosicoccaceae</taxon>
        <taxon>Granulosicoccus</taxon>
    </lineage>
</organism>
<keyword evidence="3" id="KW-1185">Reference proteome</keyword>
<dbReference type="Proteomes" id="UP000250079">
    <property type="component" value="Chromosome"/>
</dbReference>
<feature type="transmembrane region" description="Helical" evidence="1">
    <location>
        <begin position="43"/>
        <end position="66"/>
    </location>
</feature>
<protein>
    <submittedName>
        <fullName evidence="2">Uncharacterized protein</fullName>
    </submittedName>
</protein>
<reference evidence="2 3" key="1">
    <citation type="submission" date="2016-12" db="EMBL/GenBank/DDBJ databases">
        <authorList>
            <person name="Song W.-J."/>
            <person name="Kurnit D.M."/>
        </authorList>
    </citation>
    <scope>NUCLEOTIDE SEQUENCE [LARGE SCALE GENOMIC DNA]</scope>
    <source>
        <strain evidence="2 3">IMCC3135</strain>
    </source>
</reference>
<proteinExistence type="predicted"/>
<dbReference type="KEGG" id="gai:IMCC3135_18175"/>
<sequence>MISLAAGESVLLVTTGALSTSHWMLAAFVGMSKPLGRLPFATLFGAYSLFVMAVLTTSLFFIPLLARIKPAPVVMNQ</sequence>
<evidence type="ECO:0000313" key="2">
    <source>
        <dbReference type="EMBL" id="ASJ73714.1"/>
    </source>
</evidence>
<name>A0A2Z2P240_9GAMM</name>